<feature type="domain" description="BTB" evidence="1">
    <location>
        <begin position="41"/>
        <end position="124"/>
    </location>
</feature>
<feature type="non-terminal residue" evidence="2">
    <location>
        <position position="399"/>
    </location>
</feature>
<evidence type="ECO:0000313" key="3">
    <source>
        <dbReference type="Proteomes" id="UP000789508"/>
    </source>
</evidence>
<dbReference type="PROSITE" id="PS50097">
    <property type="entry name" value="BTB"/>
    <property type="match status" value="1"/>
</dbReference>
<dbReference type="Proteomes" id="UP000789508">
    <property type="component" value="Unassembled WGS sequence"/>
</dbReference>
<protein>
    <submittedName>
        <fullName evidence="2">249_t:CDS:1</fullName>
    </submittedName>
</protein>
<proteinExistence type="predicted"/>
<gene>
    <name evidence="2" type="ORF">ALEPTO_LOCUS9635</name>
</gene>
<accession>A0A9N9DK63</accession>
<dbReference type="Pfam" id="PF00651">
    <property type="entry name" value="BTB"/>
    <property type="match status" value="1"/>
</dbReference>
<evidence type="ECO:0000313" key="2">
    <source>
        <dbReference type="EMBL" id="CAG8638767.1"/>
    </source>
</evidence>
<keyword evidence="3" id="KW-1185">Reference proteome</keyword>
<dbReference type="AlphaFoldDB" id="A0A9N9DK63"/>
<dbReference type="InterPro" id="IPR000210">
    <property type="entry name" value="BTB/POZ_dom"/>
</dbReference>
<evidence type="ECO:0000259" key="1">
    <source>
        <dbReference type="PROSITE" id="PS50097"/>
    </source>
</evidence>
<name>A0A9N9DK63_9GLOM</name>
<dbReference type="EMBL" id="CAJVPS010007891">
    <property type="protein sequence ID" value="CAG8638767.1"/>
    <property type="molecule type" value="Genomic_DNA"/>
</dbReference>
<reference evidence="2" key="1">
    <citation type="submission" date="2021-06" db="EMBL/GenBank/DDBJ databases">
        <authorList>
            <person name="Kallberg Y."/>
            <person name="Tangrot J."/>
            <person name="Rosling A."/>
        </authorList>
    </citation>
    <scope>NUCLEOTIDE SEQUENCE</scope>
    <source>
        <strain evidence="2">FL130A</strain>
    </source>
</reference>
<organism evidence="2 3">
    <name type="scientific">Ambispora leptoticha</name>
    <dbReference type="NCBI Taxonomy" id="144679"/>
    <lineage>
        <taxon>Eukaryota</taxon>
        <taxon>Fungi</taxon>
        <taxon>Fungi incertae sedis</taxon>
        <taxon>Mucoromycota</taxon>
        <taxon>Glomeromycotina</taxon>
        <taxon>Glomeromycetes</taxon>
        <taxon>Archaeosporales</taxon>
        <taxon>Ambisporaceae</taxon>
        <taxon>Ambispora</taxon>
    </lineage>
</organism>
<dbReference type="SUPFAM" id="SSF54695">
    <property type="entry name" value="POZ domain"/>
    <property type="match status" value="1"/>
</dbReference>
<comment type="caution">
    <text evidence="2">The sequence shown here is derived from an EMBL/GenBank/DDBJ whole genome shotgun (WGS) entry which is preliminary data.</text>
</comment>
<sequence length="399" mass="46291">AIALRIHFIRQNMNIHKNQKANLLNTFAQDFTELLKDRSLYDLKIILPNGKTILGHKFCLMARSAKFRKFFQESNVINTETTQKMEEILLEKIVGTTFLSSQAVSRAFEVLFFYFYHDTLNIGNWDVIMASRENIVAFIQLVRIFEMRHLVKPTLEKIEAHLSADNAVNLLNEIMKLIDCNPLIDDEENGLKNFYDETAHKCIKYLDNKNALLEKNFSAFNMKNLSLISLNYLLKKIYSKNNIARNNQETKKFLLIVNWFNSNKSETAAKTRGNLFQNIEFSLIPAVTLATKIYDIKAISPEKYQDALTDIVIQLANKYEKLKPSANPSEFVYEVCASNEMANNCEKQESSAQQNVECFSVNEKSYTTEQVSYHHEDVCTIKEAEPPHKNQENRSYRRY</sequence>
<dbReference type="OrthoDB" id="2461783at2759"/>
<dbReference type="Gene3D" id="3.30.710.10">
    <property type="entry name" value="Potassium Channel Kv1.1, Chain A"/>
    <property type="match status" value="1"/>
</dbReference>
<dbReference type="InterPro" id="IPR011333">
    <property type="entry name" value="SKP1/BTB/POZ_sf"/>
</dbReference>